<protein>
    <submittedName>
        <fullName evidence="3">Uncharacterized protein</fullName>
    </submittedName>
</protein>
<feature type="compositionally biased region" description="Basic residues" evidence="1">
    <location>
        <begin position="1"/>
        <end position="22"/>
    </location>
</feature>
<feature type="compositionally biased region" description="Basic and acidic residues" evidence="1">
    <location>
        <begin position="108"/>
        <end position="122"/>
    </location>
</feature>
<feature type="compositionally biased region" description="Acidic residues" evidence="1">
    <location>
        <begin position="515"/>
        <end position="539"/>
    </location>
</feature>
<feature type="compositionally biased region" description="Acidic residues" evidence="1">
    <location>
        <begin position="57"/>
        <end position="80"/>
    </location>
</feature>
<feature type="compositionally biased region" description="Basic and acidic residues" evidence="1">
    <location>
        <begin position="224"/>
        <end position="251"/>
    </location>
</feature>
<organism evidence="2 3">
    <name type="scientific">Wuchereria bancrofti</name>
    <dbReference type="NCBI Taxonomy" id="6293"/>
    <lineage>
        <taxon>Eukaryota</taxon>
        <taxon>Metazoa</taxon>
        <taxon>Ecdysozoa</taxon>
        <taxon>Nematoda</taxon>
        <taxon>Chromadorea</taxon>
        <taxon>Rhabditida</taxon>
        <taxon>Spirurina</taxon>
        <taxon>Spiruromorpha</taxon>
        <taxon>Filarioidea</taxon>
        <taxon>Onchocercidae</taxon>
        <taxon>Wuchereria</taxon>
    </lineage>
</organism>
<name>A0AAF5PLY7_WUCBA</name>
<evidence type="ECO:0000256" key="1">
    <source>
        <dbReference type="SAM" id="MobiDB-lite"/>
    </source>
</evidence>
<feature type="compositionally biased region" description="Acidic residues" evidence="1">
    <location>
        <begin position="306"/>
        <end position="346"/>
    </location>
</feature>
<evidence type="ECO:0000313" key="3">
    <source>
        <dbReference type="WBParaSite" id="mrna-Wban_02578"/>
    </source>
</evidence>
<sequence length="612" mass="69893">MARKKGKAWRAKRRKISRKNSARKSNEPCSSKSSGPRSSGPKPSGLRLTDPKRSDPELSDQESSESESSEPESSDSESSDSEQPGPSETTDPKPPEPGPSTSTVAVDSDNKPPEKSPEEQRREITRKFCEVLMSTLSIFNFGEKNNIPTEVLMLIFIKGRWRANSEILLPSWVKHYNKFGRIDGPGFNYMRRDFRIIRIEVSANIKRLIKKFPFGCEEENETTSENKETEQNESNQEKDEKTEETNAKEEVIIEQSTSMENVTSEEPNSIQNVTNEESSLAENVTNEESSSAENVTNEESSSAENVTDEESSSNENEENQESESKTDEEDKDKEDSEVSSDEDDDSCNMPATLLAELRQDYVKESAAANIALEIICMSKTLIRLFIFEKHQMVTEWEMAKEAYVLRTLDWRLAPGMKILCDEIAKEMIEIDKALEAILCLVRYEMASNLMKRLEECFGTKLQKRKRVPGKKGHAKEEDDDDEKEEEEKGEEAEGKEILAHSSTKSKNVGGMEKSEESEDDDDDDDDDGDDDDDDEDSDKDGDNIIDNERTEEVVNKKEMKKVKQHLAKTFFDLLRVTEFFAGIRGNDQNERDFRYYLNYKYYRMLCSFSEIY</sequence>
<dbReference type="WBParaSite" id="mrna-Wban_02578">
    <property type="protein sequence ID" value="mrna-Wban_02578"/>
    <property type="gene ID" value="Wban_02578"/>
</dbReference>
<dbReference type="AlphaFoldDB" id="A0AAF5PLY7"/>
<feature type="compositionally biased region" description="Low complexity" evidence="1">
    <location>
        <begin position="30"/>
        <end position="45"/>
    </location>
</feature>
<feature type="region of interest" description="Disordered" evidence="1">
    <location>
        <begin position="467"/>
        <end position="548"/>
    </location>
</feature>
<dbReference type="Proteomes" id="UP000093561">
    <property type="component" value="Unassembled WGS sequence"/>
</dbReference>
<accession>A0AAF5PLY7</accession>
<evidence type="ECO:0000313" key="2">
    <source>
        <dbReference type="Proteomes" id="UP000093561"/>
    </source>
</evidence>
<proteinExistence type="predicted"/>
<reference evidence="2" key="1">
    <citation type="submission" date="2015-03" db="EMBL/GenBank/DDBJ databases">
        <title>Wuchereria bancrofti Genome Sequencing Papua New Guinea Strain.</title>
        <authorList>
            <person name="Small S.T."/>
            <person name="Serre D."/>
            <person name="Zimmerman P.A."/>
        </authorList>
    </citation>
    <scope>NUCLEOTIDE SEQUENCE [LARGE SCALE GENOMIC DNA]</scope>
    <source>
        <strain evidence="2">pt0022</strain>
    </source>
</reference>
<feature type="compositionally biased region" description="Polar residues" evidence="1">
    <location>
        <begin position="254"/>
        <end position="305"/>
    </location>
</feature>
<reference evidence="3" key="3">
    <citation type="submission" date="2024-02" db="UniProtKB">
        <authorList>
            <consortium name="WormBaseParasite"/>
        </authorList>
    </citation>
    <scope>IDENTIFICATION</scope>
    <source>
        <strain evidence="3">pt0022</strain>
    </source>
</reference>
<reference evidence="2" key="2">
    <citation type="journal article" date="2016" name="Mol. Ecol.">
        <title>Population genomics of the filarial nematode parasite Wuchereria bancrofti from mosquitoes.</title>
        <authorList>
            <person name="Small S.T."/>
            <person name="Reimer L.J."/>
            <person name="Tisch D.J."/>
            <person name="King C.L."/>
            <person name="Christensen B.M."/>
            <person name="Siba P.M."/>
            <person name="Kazura J.W."/>
            <person name="Serre D."/>
            <person name="Zimmerman P.A."/>
        </authorList>
    </citation>
    <scope>NUCLEOTIDE SEQUENCE</scope>
    <source>
        <strain evidence="2">pt0022</strain>
    </source>
</reference>
<feature type="region of interest" description="Disordered" evidence="1">
    <location>
        <begin position="1"/>
        <end position="122"/>
    </location>
</feature>
<feature type="compositionally biased region" description="Acidic residues" evidence="1">
    <location>
        <begin position="477"/>
        <end position="490"/>
    </location>
</feature>
<feature type="region of interest" description="Disordered" evidence="1">
    <location>
        <begin position="217"/>
        <end position="348"/>
    </location>
</feature>